<dbReference type="EMBL" id="JAGYVZ010000011">
    <property type="protein sequence ID" value="MBS7231884.1"/>
    <property type="molecule type" value="Genomic_DNA"/>
</dbReference>
<keyword evidence="4" id="KW-1185">Reference proteome</keyword>
<dbReference type="InterPro" id="IPR001173">
    <property type="entry name" value="Glyco_trans_2-like"/>
</dbReference>
<dbReference type="Proteomes" id="UP000722625">
    <property type="component" value="Unassembled WGS sequence"/>
</dbReference>
<keyword evidence="1" id="KW-1133">Transmembrane helix</keyword>
<dbReference type="InterPro" id="IPR050834">
    <property type="entry name" value="Glycosyltransf_2"/>
</dbReference>
<protein>
    <submittedName>
        <fullName evidence="3">Glycosyltransferase family 2 protein</fullName>
    </submittedName>
</protein>
<evidence type="ECO:0000259" key="2">
    <source>
        <dbReference type="Pfam" id="PF00535"/>
    </source>
</evidence>
<comment type="caution">
    <text evidence="3">The sequence shown here is derived from an EMBL/GenBank/DDBJ whole genome shotgun (WGS) entry which is preliminary data.</text>
</comment>
<dbReference type="PANTHER" id="PTHR43685">
    <property type="entry name" value="GLYCOSYLTRANSFERASE"/>
    <property type="match status" value="1"/>
</dbReference>
<accession>A0ABS5PC55</accession>
<reference evidence="3 4" key="1">
    <citation type="journal article" date="2018" name="Int. J. Syst. Evol. Microbiol.">
        <title>Flavobacterium chryseum sp. nov. and Flavobacterium psychroterrae sp. nov., novel environmental bacteria isolated from Antarctica.</title>
        <authorList>
            <person name="Kralova S."/>
            <person name="Svec P."/>
            <person name="Busse H.J."/>
            <person name="Stankova E."/>
            <person name="Vaczi P."/>
            <person name="Sedlacek I."/>
        </authorList>
    </citation>
    <scope>NUCLEOTIDE SEQUENCE [LARGE SCALE GENOMIC DNA]</scope>
    <source>
        <strain evidence="3 4">CCM 8827</strain>
    </source>
</reference>
<dbReference type="Pfam" id="PF00535">
    <property type="entry name" value="Glycos_transf_2"/>
    <property type="match status" value="1"/>
</dbReference>
<dbReference type="PANTHER" id="PTHR43685:SF2">
    <property type="entry name" value="GLYCOSYLTRANSFERASE 2-LIKE DOMAIN-CONTAINING PROTEIN"/>
    <property type="match status" value="1"/>
</dbReference>
<proteinExistence type="predicted"/>
<dbReference type="SUPFAM" id="SSF53448">
    <property type="entry name" value="Nucleotide-diphospho-sugar transferases"/>
    <property type="match status" value="1"/>
</dbReference>
<dbReference type="RefSeq" id="WP_213300402.1">
    <property type="nucleotide sequence ID" value="NZ_JAGYVZ010000011.1"/>
</dbReference>
<dbReference type="CDD" id="cd00761">
    <property type="entry name" value="Glyco_tranf_GTA_type"/>
    <property type="match status" value="1"/>
</dbReference>
<feature type="domain" description="Glycosyltransferase 2-like" evidence="2">
    <location>
        <begin position="242"/>
        <end position="356"/>
    </location>
</feature>
<evidence type="ECO:0000256" key="1">
    <source>
        <dbReference type="SAM" id="Phobius"/>
    </source>
</evidence>
<name>A0ABS5PC55_9FLAO</name>
<dbReference type="InterPro" id="IPR029044">
    <property type="entry name" value="Nucleotide-diphossugar_trans"/>
</dbReference>
<keyword evidence="1" id="KW-0472">Membrane</keyword>
<sequence length="513" mass="59872">MIVIYHKKNKVVEVKNGEENVVFSGHNIAKTLFELALTFPDKLIAWCHYDLKSNLNIAEFSFIFHHNKIMASYNPFEKEYLSNAIGYVEESPFIKINKKVSYPTWQMSSNVGGIQASVLAALKHQINAINNFDYFLNSLAKLAMPNGVLCYSEPTLLKDFLDTEKKQRSSDFVLFRFVKQHYKTRWTFLLFLNLFLYERRIAFLPLFFSMFYSKRKLKNDSIIEAIQVESKKEVISNGTIDIIIPTIGRKQYLYDVLKDLSKQTYLPINVVIVEQNPLPYSISELDYILGENWPFVIKHIFTHQTGACNARNLALAEVKSEWVFLNDDDNRFDENLLKDVFTNIKKYGVKAISTSYLQLNEIKTDIFINQSSIFGSGNSFIHSGLLQKVKFNKMFEFGYGEDSDFGMQLRNEGVDIIYFPKLEILHLKAPMGGFRTKPVLEWHKDLIPPKPSPTIMLYKILHVRKEQINGYKTILFFKFYKAQTIKNPIRYFSSFKKQWKQSQYWANELKTKA</sequence>
<gene>
    <name evidence="3" type="ORF">KHA90_12700</name>
</gene>
<organism evidence="3 4">
    <name type="scientific">Flavobacterium psychroterrae</name>
    <dbReference type="NCBI Taxonomy" id="2133767"/>
    <lineage>
        <taxon>Bacteria</taxon>
        <taxon>Pseudomonadati</taxon>
        <taxon>Bacteroidota</taxon>
        <taxon>Flavobacteriia</taxon>
        <taxon>Flavobacteriales</taxon>
        <taxon>Flavobacteriaceae</taxon>
        <taxon>Flavobacterium</taxon>
    </lineage>
</organism>
<keyword evidence="1" id="KW-0812">Transmembrane</keyword>
<evidence type="ECO:0000313" key="3">
    <source>
        <dbReference type="EMBL" id="MBS7231884.1"/>
    </source>
</evidence>
<dbReference type="Gene3D" id="3.90.550.10">
    <property type="entry name" value="Spore Coat Polysaccharide Biosynthesis Protein SpsA, Chain A"/>
    <property type="match status" value="1"/>
</dbReference>
<evidence type="ECO:0000313" key="4">
    <source>
        <dbReference type="Proteomes" id="UP000722625"/>
    </source>
</evidence>
<feature type="transmembrane region" description="Helical" evidence="1">
    <location>
        <begin position="186"/>
        <end position="212"/>
    </location>
</feature>